<dbReference type="Gene3D" id="2.40.170.20">
    <property type="entry name" value="TonB-dependent receptor, beta-barrel domain"/>
    <property type="match status" value="1"/>
</dbReference>
<proteinExistence type="predicted"/>
<comment type="subcellular location">
    <subcellularLocation>
        <location evidence="1">Cell outer membrane</location>
    </subcellularLocation>
</comment>
<reference evidence="5 6" key="1">
    <citation type="submission" date="2018-08" db="EMBL/GenBank/DDBJ databases">
        <title>A genome reference for cultivated species of the human gut microbiota.</title>
        <authorList>
            <person name="Zou Y."/>
            <person name="Xue W."/>
            <person name="Luo G."/>
        </authorList>
    </citation>
    <scope>NUCLEOTIDE SEQUENCE [LARGE SCALE GENOMIC DNA]</scope>
    <source>
        <strain evidence="5 6">AF14-6AC</strain>
    </source>
</reference>
<evidence type="ECO:0000313" key="5">
    <source>
        <dbReference type="EMBL" id="RGV27170.1"/>
    </source>
</evidence>
<dbReference type="RefSeq" id="WP_118107917.1">
    <property type="nucleotide sequence ID" value="NZ_QRYW01000015.1"/>
</dbReference>
<accession>A0A412WJ11</accession>
<gene>
    <name evidence="5" type="ORF">DWW24_08465</name>
</gene>
<dbReference type="EMBL" id="QRYW01000015">
    <property type="protein sequence ID" value="RGV27170.1"/>
    <property type="molecule type" value="Genomic_DNA"/>
</dbReference>
<dbReference type="InterPro" id="IPR000531">
    <property type="entry name" value="Beta-barrel_TonB"/>
</dbReference>
<protein>
    <recommendedName>
        <fullName evidence="4">TonB-dependent receptor-like beta-barrel domain-containing protein</fullName>
    </recommendedName>
</protein>
<evidence type="ECO:0000313" key="6">
    <source>
        <dbReference type="Proteomes" id="UP000283426"/>
    </source>
</evidence>
<evidence type="ECO:0000256" key="3">
    <source>
        <dbReference type="ARBA" id="ARBA00023237"/>
    </source>
</evidence>
<sequence length="749" mass="85104">MNYSFSTSYDKEKGYLKGNDNQRVMLNLTTSAKLTKNLTFDVSLNTVFTKKENNGTSVSELKTYISPWTRLVDDNGEYTHVSTHSTVYEPILLSEYEGKTPSSWLYNPVEDRRYTDNTTNTMNYRLQGGFSYATTWGLNLSAKGQYEWQRYKNHIFYDAESFYVRNLYNTYSALNAESDKYTSYFPAGGVFSDAGNIYEGYNLRAQADYTFTTDKHILTLFAGTEILAASTEVTPEITRYGFNKYTNSVVTTPDYITYNKNIFGVNTRIPYEPLGSLENIEDRFFSVYANASYTYDERYSLTASFRTDASNFQSKTQRDKFSPFWSIGASWLLSREKFISKASWVDLLKVRASYGISGVAAGKKGTSSVTTLAVYPGNITFTANEAYNAVSARGNSTLTWEKSRTYNIGLDAALFGHKLSGSIEFYNKYSYDILSKATILVISQGVSSATFNNAEVLNRGIELSVGSNLCIAGDLKWQGTLNYAYNHNEVKKYNLLTSYLVSNPGYIEGYPIDVQLAYKPAGYTSEGFIILQGKDGTQEIVVDRATSHNRDQISRLQGETLADNNWMYYIGTSTPKSNLSFSNQFTWKGLTFSFMITGRFGYYVRRGDAIGIGLTSASFSKQLDKSFEVYDQGYQNQSSYTAYPLFTDDNYPVYRSMYTSDLRSISTRFTSYYIKGDHIRLNEIYLGYDLPERWLSRQNVFRRVNVYAQASNLGVIWSANKDMDPDYTVGNIKPIPTFTFGLRLNFKNW</sequence>
<evidence type="ECO:0000259" key="4">
    <source>
        <dbReference type="Pfam" id="PF00593"/>
    </source>
</evidence>
<dbReference type="InterPro" id="IPR036942">
    <property type="entry name" value="Beta-barrel_TonB_sf"/>
</dbReference>
<comment type="caution">
    <text evidence="5">The sequence shown here is derived from an EMBL/GenBank/DDBJ whole genome shotgun (WGS) entry which is preliminary data.</text>
</comment>
<dbReference type="Proteomes" id="UP000283426">
    <property type="component" value="Unassembled WGS sequence"/>
</dbReference>
<name>A0A412WJ11_9BACT</name>
<dbReference type="Pfam" id="PF00593">
    <property type="entry name" value="TonB_dep_Rec_b-barrel"/>
    <property type="match status" value="1"/>
</dbReference>
<dbReference type="AlphaFoldDB" id="A0A412WJ11"/>
<evidence type="ECO:0000256" key="1">
    <source>
        <dbReference type="ARBA" id="ARBA00004442"/>
    </source>
</evidence>
<dbReference type="SUPFAM" id="SSF56935">
    <property type="entry name" value="Porins"/>
    <property type="match status" value="1"/>
</dbReference>
<feature type="domain" description="TonB-dependent receptor-like beta-barrel" evidence="4">
    <location>
        <begin position="98"/>
        <end position="494"/>
    </location>
</feature>
<evidence type="ECO:0000256" key="2">
    <source>
        <dbReference type="ARBA" id="ARBA00023136"/>
    </source>
</evidence>
<dbReference type="GO" id="GO:0009279">
    <property type="term" value="C:cell outer membrane"/>
    <property type="evidence" value="ECO:0007669"/>
    <property type="project" value="UniProtKB-SubCell"/>
</dbReference>
<keyword evidence="2" id="KW-0472">Membrane</keyword>
<organism evidence="5 6">
    <name type="scientific">Odoribacter splanchnicus</name>
    <dbReference type="NCBI Taxonomy" id="28118"/>
    <lineage>
        <taxon>Bacteria</taxon>
        <taxon>Pseudomonadati</taxon>
        <taxon>Bacteroidota</taxon>
        <taxon>Bacteroidia</taxon>
        <taxon>Bacteroidales</taxon>
        <taxon>Odoribacteraceae</taxon>
        <taxon>Odoribacter</taxon>
    </lineage>
</organism>
<keyword evidence="3" id="KW-0998">Cell outer membrane</keyword>